<feature type="transmembrane region" description="Helical" evidence="5">
    <location>
        <begin position="32"/>
        <end position="53"/>
    </location>
</feature>
<feature type="transmembrane region" description="Helical" evidence="5">
    <location>
        <begin position="424"/>
        <end position="446"/>
    </location>
</feature>
<dbReference type="InterPro" id="IPR002293">
    <property type="entry name" value="AA/rel_permease1"/>
</dbReference>
<sequence>MGMIQTLLRTKGLEGDVGEPGAHGGASLAPSFGLFSLTMLGVGATIGTGIFFVMAEAVPKAGPAVLLAFLLAGFTAGLTALCYAELAASIPASGSSYSYAYVGLGEFAAFIVAACLMLEYALSASATAIGWSGYLNNFLVNLIGVPIPEALRSPMLVSGANGLEIHAGQFNLPPVILVALCGLLLMRGAKESATANAIMVMLKLAVLIFFSVIAFTAFKADNFTPFYNEAGMKGVTAAAGTVFFSFIGLDAISTAGAEVRNPKRNVPLGIVLALIIVMAGYVVVAMAALGAQPAADFAHQEAGLAVILQKVTGQSWPSVVLSAGAVISVFSVTLVAIYGQTRILFAIARDGLIPKTFQQVNPRTLAPVNNIVYVCIGVAIVAGTVDSSYLWDMVSMGTLVAFMAVSASVPVVRARLKAASTVQGFRLPFGPYLIPGLSIAACCYILKDLSHATYVVFFSWIAVALVAYFGYGIRNSNLARAAQRKGQA</sequence>
<evidence type="ECO:0000256" key="4">
    <source>
        <dbReference type="ARBA" id="ARBA00023136"/>
    </source>
</evidence>
<keyword evidence="4 5" id="KW-0472">Membrane</keyword>
<evidence type="ECO:0000313" key="6">
    <source>
        <dbReference type="EMBL" id="MEJ8851719.1"/>
    </source>
</evidence>
<evidence type="ECO:0000256" key="3">
    <source>
        <dbReference type="ARBA" id="ARBA00022989"/>
    </source>
</evidence>
<feature type="transmembrane region" description="Helical" evidence="5">
    <location>
        <begin position="230"/>
        <end position="249"/>
    </location>
</feature>
<dbReference type="EMBL" id="JBBKZT010000026">
    <property type="protein sequence ID" value="MEJ8851719.1"/>
    <property type="molecule type" value="Genomic_DNA"/>
</dbReference>
<evidence type="ECO:0000313" key="7">
    <source>
        <dbReference type="Proteomes" id="UP001385892"/>
    </source>
</evidence>
<evidence type="ECO:0000256" key="1">
    <source>
        <dbReference type="ARBA" id="ARBA00004141"/>
    </source>
</evidence>
<dbReference type="PANTHER" id="PTHR43243:SF24">
    <property type="entry name" value="CATIONIC AMINO ACID TRANSPORT INTEGRAL MEMBRANE PROTEIN ROCE-RELATED"/>
    <property type="match status" value="1"/>
</dbReference>
<accession>A0ABU8WXT2</accession>
<proteinExistence type="predicted"/>
<feature type="transmembrane region" description="Helical" evidence="5">
    <location>
        <begin position="365"/>
        <end position="383"/>
    </location>
</feature>
<reference evidence="6 7" key="1">
    <citation type="submission" date="2024-03" db="EMBL/GenBank/DDBJ databases">
        <title>Novel species of the genus Variovorax.</title>
        <authorList>
            <person name="Liu Q."/>
            <person name="Xin Y.-H."/>
        </authorList>
    </citation>
    <scope>NUCLEOTIDE SEQUENCE [LARGE SCALE GENOMIC DNA]</scope>
    <source>
        <strain evidence="6 7">KACC 18900</strain>
    </source>
</reference>
<protein>
    <submittedName>
        <fullName evidence="6">Amino acid permease</fullName>
    </submittedName>
</protein>
<feature type="transmembrane region" description="Helical" evidence="5">
    <location>
        <begin position="452"/>
        <end position="471"/>
    </location>
</feature>
<feature type="transmembrane region" description="Helical" evidence="5">
    <location>
        <begin position="98"/>
        <end position="121"/>
    </location>
</feature>
<organism evidence="6 7">
    <name type="scientific">Variovorax rhizosphaerae</name>
    <dbReference type="NCBI Taxonomy" id="1836200"/>
    <lineage>
        <taxon>Bacteria</taxon>
        <taxon>Pseudomonadati</taxon>
        <taxon>Pseudomonadota</taxon>
        <taxon>Betaproteobacteria</taxon>
        <taxon>Burkholderiales</taxon>
        <taxon>Comamonadaceae</taxon>
        <taxon>Variovorax</taxon>
    </lineage>
</organism>
<dbReference type="Pfam" id="PF13520">
    <property type="entry name" value="AA_permease_2"/>
    <property type="match status" value="1"/>
</dbReference>
<keyword evidence="2 5" id="KW-0812">Transmembrane</keyword>
<dbReference type="PIRSF" id="PIRSF006060">
    <property type="entry name" value="AA_transporter"/>
    <property type="match status" value="1"/>
</dbReference>
<comment type="caution">
    <text evidence="6">The sequence shown here is derived from an EMBL/GenBank/DDBJ whole genome shotgun (WGS) entry which is preliminary data.</text>
</comment>
<feature type="transmembrane region" description="Helical" evidence="5">
    <location>
        <begin position="128"/>
        <end position="147"/>
    </location>
</feature>
<dbReference type="Gene3D" id="1.20.1740.10">
    <property type="entry name" value="Amino acid/polyamine transporter I"/>
    <property type="match status" value="1"/>
</dbReference>
<keyword evidence="3 5" id="KW-1133">Transmembrane helix</keyword>
<comment type="subcellular location">
    <subcellularLocation>
        <location evidence="1">Membrane</location>
        <topology evidence="1">Multi-pass membrane protein</topology>
    </subcellularLocation>
</comment>
<feature type="transmembrane region" description="Helical" evidence="5">
    <location>
        <begin position="65"/>
        <end position="86"/>
    </location>
</feature>
<feature type="transmembrane region" description="Helical" evidence="5">
    <location>
        <begin position="167"/>
        <end position="186"/>
    </location>
</feature>
<dbReference type="RefSeq" id="WP_340347461.1">
    <property type="nucleotide sequence ID" value="NZ_JBBKZT010000026.1"/>
</dbReference>
<feature type="transmembrane region" description="Helical" evidence="5">
    <location>
        <begin position="270"/>
        <end position="295"/>
    </location>
</feature>
<feature type="transmembrane region" description="Helical" evidence="5">
    <location>
        <begin position="198"/>
        <end position="218"/>
    </location>
</feature>
<gene>
    <name evidence="6" type="ORF">WKW82_34160</name>
</gene>
<keyword evidence="7" id="KW-1185">Reference proteome</keyword>
<name>A0ABU8WXT2_9BURK</name>
<feature type="transmembrane region" description="Helical" evidence="5">
    <location>
        <begin position="389"/>
        <end position="412"/>
    </location>
</feature>
<dbReference type="Proteomes" id="UP001385892">
    <property type="component" value="Unassembled WGS sequence"/>
</dbReference>
<dbReference type="PANTHER" id="PTHR43243">
    <property type="entry name" value="INNER MEMBRANE TRANSPORTER YGJI-RELATED"/>
    <property type="match status" value="1"/>
</dbReference>
<evidence type="ECO:0000256" key="5">
    <source>
        <dbReference type="SAM" id="Phobius"/>
    </source>
</evidence>
<evidence type="ECO:0000256" key="2">
    <source>
        <dbReference type="ARBA" id="ARBA00022692"/>
    </source>
</evidence>
<feature type="transmembrane region" description="Helical" evidence="5">
    <location>
        <begin position="315"/>
        <end position="339"/>
    </location>
</feature>